<gene>
    <name evidence="2" type="ORF">KC19_5G129900</name>
</gene>
<proteinExistence type="predicted"/>
<dbReference type="AlphaFoldDB" id="A0A8T0I2R9"/>
<evidence type="ECO:0000313" key="2">
    <source>
        <dbReference type="EMBL" id="KAG0577091.1"/>
    </source>
</evidence>
<name>A0A8T0I2R9_CERPU</name>
<keyword evidence="1" id="KW-0732">Signal</keyword>
<protein>
    <submittedName>
        <fullName evidence="2">Uncharacterized protein</fullName>
    </submittedName>
</protein>
<evidence type="ECO:0000313" key="3">
    <source>
        <dbReference type="Proteomes" id="UP000822688"/>
    </source>
</evidence>
<feature type="signal peptide" evidence="1">
    <location>
        <begin position="1"/>
        <end position="17"/>
    </location>
</feature>
<sequence length="62" mass="7302">MVFILWQLACTACLVIGSKVRIDLQRVSEDVNEVRMMCECLWYLYFGVLDVMHMVLDVLLYI</sequence>
<dbReference type="EMBL" id="CM026425">
    <property type="protein sequence ID" value="KAG0577091.1"/>
    <property type="molecule type" value="Genomic_DNA"/>
</dbReference>
<accession>A0A8T0I2R9</accession>
<keyword evidence="3" id="KW-1185">Reference proteome</keyword>
<reference evidence="2" key="1">
    <citation type="submission" date="2020-06" db="EMBL/GenBank/DDBJ databases">
        <title>WGS assembly of Ceratodon purpureus strain R40.</title>
        <authorList>
            <person name="Carey S.B."/>
            <person name="Jenkins J."/>
            <person name="Shu S."/>
            <person name="Lovell J.T."/>
            <person name="Sreedasyam A."/>
            <person name="Maumus F."/>
            <person name="Tiley G.P."/>
            <person name="Fernandez-Pozo N."/>
            <person name="Barry K."/>
            <person name="Chen C."/>
            <person name="Wang M."/>
            <person name="Lipzen A."/>
            <person name="Daum C."/>
            <person name="Saski C.A."/>
            <person name="Payton A.C."/>
            <person name="Mcbreen J.C."/>
            <person name="Conrad R.E."/>
            <person name="Kollar L.M."/>
            <person name="Olsson S."/>
            <person name="Huttunen S."/>
            <person name="Landis J.B."/>
            <person name="Wickett N.J."/>
            <person name="Johnson M.G."/>
            <person name="Rensing S.A."/>
            <person name="Grimwood J."/>
            <person name="Schmutz J."/>
            <person name="Mcdaniel S.F."/>
        </authorList>
    </citation>
    <scope>NUCLEOTIDE SEQUENCE</scope>
    <source>
        <strain evidence="2">R40</strain>
    </source>
</reference>
<comment type="caution">
    <text evidence="2">The sequence shown here is derived from an EMBL/GenBank/DDBJ whole genome shotgun (WGS) entry which is preliminary data.</text>
</comment>
<feature type="chain" id="PRO_5035733293" evidence="1">
    <location>
        <begin position="18"/>
        <end position="62"/>
    </location>
</feature>
<organism evidence="2 3">
    <name type="scientific">Ceratodon purpureus</name>
    <name type="common">Fire moss</name>
    <name type="synonym">Dicranum purpureum</name>
    <dbReference type="NCBI Taxonomy" id="3225"/>
    <lineage>
        <taxon>Eukaryota</taxon>
        <taxon>Viridiplantae</taxon>
        <taxon>Streptophyta</taxon>
        <taxon>Embryophyta</taxon>
        <taxon>Bryophyta</taxon>
        <taxon>Bryophytina</taxon>
        <taxon>Bryopsida</taxon>
        <taxon>Dicranidae</taxon>
        <taxon>Pseudoditrichales</taxon>
        <taxon>Ditrichaceae</taxon>
        <taxon>Ceratodon</taxon>
    </lineage>
</organism>
<evidence type="ECO:0000256" key="1">
    <source>
        <dbReference type="SAM" id="SignalP"/>
    </source>
</evidence>
<dbReference type="Proteomes" id="UP000822688">
    <property type="component" value="Chromosome 5"/>
</dbReference>